<dbReference type="RefSeq" id="WP_013759261.1">
    <property type="nucleotide sequence ID" value="NC_015500.1"/>
</dbReference>
<keyword evidence="1 3" id="KW-0807">Transducer</keyword>
<dbReference type="InterPro" id="IPR003660">
    <property type="entry name" value="HAMP_dom"/>
</dbReference>
<name>F4LKK3_TREBD</name>
<dbReference type="PRINTS" id="PR00260">
    <property type="entry name" value="CHEMTRNSDUCR"/>
</dbReference>
<dbReference type="Pfam" id="PF00672">
    <property type="entry name" value="HAMP"/>
    <property type="match status" value="1"/>
</dbReference>
<keyword evidence="4" id="KW-0812">Transmembrane</keyword>
<dbReference type="GO" id="GO:0006935">
    <property type="term" value="P:chemotaxis"/>
    <property type="evidence" value="ECO:0007669"/>
    <property type="project" value="InterPro"/>
</dbReference>
<dbReference type="KEGG" id="tbe:Trebr_2144"/>
<dbReference type="OrthoDB" id="9814363at2"/>
<dbReference type="Gene3D" id="1.10.287.950">
    <property type="entry name" value="Methyl-accepting chemotaxis protein"/>
    <property type="match status" value="1"/>
</dbReference>
<dbReference type="STRING" id="906968.Trebr_2144"/>
<keyword evidence="4" id="KW-0472">Membrane</keyword>
<evidence type="ECO:0000256" key="3">
    <source>
        <dbReference type="PROSITE-ProRule" id="PRU00284"/>
    </source>
</evidence>
<dbReference type="HOGENOM" id="CLU_400582_0_0_12"/>
<dbReference type="PANTHER" id="PTHR32089">
    <property type="entry name" value="METHYL-ACCEPTING CHEMOTAXIS PROTEIN MCPB"/>
    <property type="match status" value="1"/>
</dbReference>
<protein>
    <submittedName>
        <fullName evidence="7">Methyl-accepting chemotaxis sensory transducer</fullName>
    </submittedName>
</protein>
<dbReference type="GO" id="GO:0007165">
    <property type="term" value="P:signal transduction"/>
    <property type="evidence" value="ECO:0007669"/>
    <property type="project" value="UniProtKB-KW"/>
</dbReference>
<dbReference type="Proteomes" id="UP000006546">
    <property type="component" value="Chromosome"/>
</dbReference>
<dbReference type="SMART" id="SM00283">
    <property type="entry name" value="MA"/>
    <property type="match status" value="1"/>
</dbReference>
<evidence type="ECO:0000259" key="6">
    <source>
        <dbReference type="PROSITE" id="PS50885"/>
    </source>
</evidence>
<dbReference type="PROSITE" id="PS51257">
    <property type="entry name" value="PROKAR_LIPOPROTEIN"/>
    <property type="match status" value="1"/>
</dbReference>
<dbReference type="InterPro" id="IPR029150">
    <property type="entry name" value="dCache_3"/>
</dbReference>
<dbReference type="InterPro" id="IPR004090">
    <property type="entry name" value="Chemotax_Me-accpt_rcpt"/>
</dbReference>
<evidence type="ECO:0000256" key="2">
    <source>
        <dbReference type="ARBA" id="ARBA00029447"/>
    </source>
</evidence>
<dbReference type="PROSITE" id="PS50885">
    <property type="entry name" value="HAMP"/>
    <property type="match status" value="1"/>
</dbReference>
<feature type="domain" description="Methyl-accepting transducer" evidence="5">
    <location>
        <begin position="420"/>
        <end position="649"/>
    </location>
</feature>
<dbReference type="GO" id="GO:0016020">
    <property type="term" value="C:membrane"/>
    <property type="evidence" value="ECO:0007669"/>
    <property type="project" value="InterPro"/>
</dbReference>
<dbReference type="SUPFAM" id="SSF58104">
    <property type="entry name" value="Methyl-accepting chemotaxis protein (MCP) signaling domain"/>
    <property type="match status" value="2"/>
</dbReference>
<organism evidence="7 8">
    <name type="scientific">Treponema brennaborense (strain DSM 12168 / CIP 105900 / DD5/3)</name>
    <dbReference type="NCBI Taxonomy" id="906968"/>
    <lineage>
        <taxon>Bacteria</taxon>
        <taxon>Pseudomonadati</taxon>
        <taxon>Spirochaetota</taxon>
        <taxon>Spirochaetia</taxon>
        <taxon>Spirochaetales</taxon>
        <taxon>Treponemataceae</taxon>
        <taxon>Treponema</taxon>
    </lineage>
</organism>
<gene>
    <name evidence="7" type="ordered locus">Trebr_2144</name>
</gene>
<feature type="transmembrane region" description="Helical" evidence="4">
    <location>
        <begin position="22"/>
        <end position="41"/>
    </location>
</feature>
<keyword evidence="8" id="KW-1185">Reference proteome</keyword>
<dbReference type="GO" id="GO:0004888">
    <property type="term" value="F:transmembrane signaling receptor activity"/>
    <property type="evidence" value="ECO:0007669"/>
    <property type="project" value="InterPro"/>
</dbReference>
<dbReference type="Gene3D" id="6.10.340.10">
    <property type="match status" value="1"/>
</dbReference>
<dbReference type="CDD" id="cd06225">
    <property type="entry name" value="HAMP"/>
    <property type="match status" value="1"/>
</dbReference>
<dbReference type="EMBL" id="CP002696">
    <property type="protein sequence ID" value="AEE17559.1"/>
    <property type="molecule type" value="Genomic_DNA"/>
</dbReference>
<evidence type="ECO:0000313" key="7">
    <source>
        <dbReference type="EMBL" id="AEE17559.1"/>
    </source>
</evidence>
<reference evidence="8" key="1">
    <citation type="submission" date="2011-04" db="EMBL/GenBank/DDBJ databases">
        <title>The complete genome of Treponema brennaborense DSM 12168.</title>
        <authorList>
            <person name="Lucas S."/>
            <person name="Han J."/>
            <person name="Lapidus A."/>
            <person name="Bruce D."/>
            <person name="Goodwin L."/>
            <person name="Pitluck S."/>
            <person name="Peters L."/>
            <person name="Kyrpides N."/>
            <person name="Mavromatis K."/>
            <person name="Ivanova N."/>
            <person name="Mikhailova N."/>
            <person name="Pagani I."/>
            <person name="Teshima H."/>
            <person name="Detter J.C."/>
            <person name="Tapia R."/>
            <person name="Han C."/>
            <person name="Land M."/>
            <person name="Hauser L."/>
            <person name="Markowitz V."/>
            <person name="Cheng J.-F."/>
            <person name="Hugenholtz P."/>
            <person name="Woyke T."/>
            <person name="Wu D."/>
            <person name="Gronow S."/>
            <person name="Wellnitz S."/>
            <person name="Brambilla E."/>
            <person name="Klenk H.-P."/>
            <person name="Eisen J.A."/>
        </authorList>
    </citation>
    <scope>NUCLEOTIDE SEQUENCE [LARGE SCALE GENOMIC DNA]</scope>
    <source>
        <strain evidence="8">DSM 12168 / CIP 105900 / DD5/3</strain>
    </source>
</reference>
<sequence length="706" mass="76752">MANTKLADSSKALKKLSVYKQLFLPVFCAVIGSCAAVFLLVNGGTNRSMKRNYLEQLTEKSTFVTAMLQQEAAALKRDMQLVEMSPLPAQLIQAGTVSDATLFLRTFRDSYGFKNVSLVNAQGDVAFTSEMRDSFVLASEKSVIASALAGTVSVALTVSDSALQYLTAVPVRNAAGELVGAMTARKSLSDNDFLTKYRKLVDSNISVFVDDVRVATTLTDKSGKSLAMTKLDDRNILDTVYTQNSPFLGETAVGGRQYLSAYFPLETAETAHKAMFSMVIPVSDIQAFKLNLIWAVMPIILLMMIFISLVIVVLMRQIVIKPLRGASIAFENLNGASGESDLTYRIPILREDEIGTMCRSINTFIDGQHALISQLKESETQLHEIGESLGSSSQQAASATAQIMANIQGVHRSVELQTGAISEVQNVLEQSIAGIQNLDRQIENQSSGIVESSASIEEMVGNISSVSNSVRKMSSEYQDLIAITEENKTRQAQVHKNIGDMAEQSQLLMEANSVIARIASQTNLLAMNAAIEAAHAGEAGAGFSVVADEIRKLAEDSSKQSRAIGQELKKISKTIGEVVDTSESSRQGFMQISGKIMETDHLVNEIDNAMIEQKEASQQILEALRDINQSTSDVQTTSKQMRSGIERVNEEISKLSQIADTVSGSMDEMREGATEITSSAENVSDMARQTQDNIRHLDVLIGKFKL</sequence>
<dbReference type="PANTHER" id="PTHR32089:SF112">
    <property type="entry name" value="LYSOZYME-LIKE PROTEIN-RELATED"/>
    <property type="match status" value="1"/>
</dbReference>
<comment type="similarity">
    <text evidence="2">Belongs to the methyl-accepting chemotaxis (MCP) protein family.</text>
</comment>
<evidence type="ECO:0000256" key="1">
    <source>
        <dbReference type="ARBA" id="ARBA00023224"/>
    </source>
</evidence>
<evidence type="ECO:0000259" key="5">
    <source>
        <dbReference type="PROSITE" id="PS50111"/>
    </source>
</evidence>
<evidence type="ECO:0000256" key="4">
    <source>
        <dbReference type="SAM" id="Phobius"/>
    </source>
</evidence>
<dbReference type="InterPro" id="IPR004089">
    <property type="entry name" value="MCPsignal_dom"/>
</dbReference>
<dbReference type="PROSITE" id="PS50111">
    <property type="entry name" value="CHEMOTAXIS_TRANSDUC_2"/>
    <property type="match status" value="1"/>
</dbReference>
<proteinExistence type="inferred from homology"/>
<dbReference type="Pfam" id="PF00015">
    <property type="entry name" value="MCPsignal"/>
    <property type="match status" value="1"/>
</dbReference>
<dbReference type="AlphaFoldDB" id="F4LKK3"/>
<dbReference type="Pfam" id="PF14827">
    <property type="entry name" value="dCache_3"/>
    <property type="match status" value="1"/>
</dbReference>
<evidence type="ECO:0000313" key="8">
    <source>
        <dbReference type="Proteomes" id="UP000006546"/>
    </source>
</evidence>
<accession>F4LKK3</accession>
<feature type="domain" description="HAMP" evidence="6">
    <location>
        <begin position="317"/>
        <end position="373"/>
    </location>
</feature>
<keyword evidence="4" id="KW-1133">Transmembrane helix</keyword>
<feature type="transmembrane region" description="Helical" evidence="4">
    <location>
        <begin position="292"/>
        <end position="315"/>
    </location>
</feature>
<dbReference type="eggNOG" id="COG0840">
    <property type="taxonomic scope" value="Bacteria"/>
</dbReference>